<dbReference type="AlphaFoldDB" id="A0A017TCJ4"/>
<feature type="compositionally biased region" description="Polar residues" evidence="1">
    <location>
        <begin position="367"/>
        <end position="378"/>
    </location>
</feature>
<dbReference type="InterPro" id="IPR025640">
    <property type="entry name" value="GYF_2"/>
</dbReference>
<dbReference type="Proteomes" id="UP000019678">
    <property type="component" value="Unassembled WGS sequence"/>
</dbReference>
<dbReference type="RefSeq" id="WP_044239616.1">
    <property type="nucleotide sequence ID" value="NZ_ASRX01000015.1"/>
</dbReference>
<evidence type="ECO:0000259" key="4">
    <source>
        <dbReference type="Pfam" id="PF14237"/>
    </source>
</evidence>
<sequence>MKITCESCQAKYTIADDKVVGKTVKIKCKKCGSAIVVQGDTMQPAHAAPADADDGAETRVFSENHAGAAAAPPMAAGTWLVNVAEGDERTMTTAQIVAEVARGALSPETYVWKDGMSDWVPISGAPELVQAAAGQGHSAAQEPAHGLMGTVVMDSAPQAGAAMAPPQAAAAVPTAARRAGARAGVDVFGAREQADARTGPAAAPSVPPPGGVDRMTGARNENSVLFSLSALTAAETAVKAQGEKAVIDMRPGPSPATGRPPPPNNTGARAGFDDIMNLGGGGIGSPMLAPPPVLAPVMEAPPPPPQHIPSIAPPMGMSPAASPYGMPDMPPKKKPVGLIVGVVGLVLVVGGVAAAALGVFSPPVQPVASNDTPQPSTQPETKPAETAAAEAKPAETAAAEAKPAETAAAEENKGSEPAAVAAAAQAGSNPRGTSPGTQGTGKTTEKEPPKDEKKPEAAPEKTAAPAAAAEGGSNEFNRGAATSALGGAAGAAKSCKKPDGPTGSGKVKVTFAPSGNVTSAQVQGAPFAGTSVGGCVASVFRSARVPPFSGAPVSVTKSFNIN</sequence>
<feature type="domain" description="GYF" evidence="4">
    <location>
        <begin position="91"/>
        <end position="128"/>
    </location>
</feature>
<feature type="region of interest" description="Disordered" evidence="1">
    <location>
        <begin position="362"/>
        <end position="508"/>
    </location>
</feature>
<keyword evidence="2" id="KW-1133">Transmembrane helix</keyword>
<gene>
    <name evidence="5" type="ORF">CAP_1747</name>
</gene>
<dbReference type="InterPro" id="IPR011723">
    <property type="entry name" value="Znf/thioredoxin_put"/>
</dbReference>
<feature type="transmembrane region" description="Helical" evidence="2">
    <location>
        <begin position="336"/>
        <end position="360"/>
    </location>
</feature>
<evidence type="ECO:0000313" key="5">
    <source>
        <dbReference type="EMBL" id="EYF06617.1"/>
    </source>
</evidence>
<feature type="region of interest" description="Disordered" evidence="1">
    <location>
        <begin position="240"/>
        <end position="267"/>
    </location>
</feature>
<keyword evidence="2" id="KW-0472">Membrane</keyword>
<dbReference type="OrthoDB" id="198456at2"/>
<feature type="compositionally biased region" description="Low complexity" evidence="1">
    <location>
        <begin position="460"/>
        <end position="472"/>
    </location>
</feature>
<dbReference type="Pfam" id="PF13717">
    <property type="entry name" value="Zn_ribbon_4"/>
    <property type="match status" value="1"/>
</dbReference>
<reference evidence="5 6" key="1">
    <citation type="submission" date="2013-05" db="EMBL/GenBank/DDBJ databases">
        <title>Genome assembly of Chondromyces apiculatus DSM 436.</title>
        <authorList>
            <person name="Sharma G."/>
            <person name="Khatri I."/>
            <person name="Kaur C."/>
            <person name="Mayilraj S."/>
            <person name="Subramanian S."/>
        </authorList>
    </citation>
    <scope>NUCLEOTIDE SEQUENCE [LARGE SCALE GENOMIC DNA]</scope>
    <source>
        <strain evidence="5 6">DSM 436</strain>
    </source>
</reference>
<organism evidence="5 6">
    <name type="scientific">Chondromyces apiculatus DSM 436</name>
    <dbReference type="NCBI Taxonomy" id="1192034"/>
    <lineage>
        <taxon>Bacteria</taxon>
        <taxon>Pseudomonadati</taxon>
        <taxon>Myxococcota</taxon>
        <taxon>Polyangia</taxon>
        <taxon>Polyangiales</taxon>
        <taxon>Polyangiaceae</taxon>
        <taxon>Chondromyces</taxon>
    </lineage>
</organism>
<protein>
    <recommendedName>
        <fullName evidence="7">DUF4339 domain-containing protein</fullName>
    </recommendedName>
</protein>
<evidence type="ECO:0000259" key="3">
    <source>
        <dbReference type="Pfam" id="PF13717"/>
    </source>
</evidence>
<evidence type="ECO:0000313" key="6">
    <source>
        <dbReference type="Proteomes" id="UP000019678"/>
    </source>
</evidence>
<dbReference type="eggNOG" id="COG3170">
    <property type="taxonomic scope" value="Bacteria"/>
</dbReference>
<name>A0A017TCJ4_9BACT</name>
<feature type="compositionally biased region" description="Low complexity" evidence="1">
    <location>
        <begin position="479"/>
        <end position="492"/>
    </location>
</feature>
<evidence type="ECO:0000256" key="1">
    <source>
        <dbReference type="SAM" id="MobiDB-lite"/>
    </source>
</evidence>
<keyword evidence="6" id="KW-1185">Reference proteome</keyword>
<keyword evidence="2" id="KW-0812">Transmembrane</keyword>
<feature type="compositionally biased region" description="Basic and acidic residues" evidence="1">
    <location>
        <begin position="443"/>
        <end position="459"/>
    </location>
</feature>
<dbReference type="EMBL" id="ASRX01000015">
    <property type="protein sequence ID" value="EYF06617.1"/>
    <property type="molecule type" value="Genomic_DNA"/>
</dbReference>
<dbReference type="STRING" id="1192034.CAP_1747"/>
<proteinExistence type="predicted"/>
<dbReference type="NCBIfam" id="TIGR02098">
    <property type="entry name" value="MJ0042_CXXC"/>
    <property type="match status" value="1"/>
</dbReference>
<dbReference type="Pfam" id="PF14237">
    <property type="entry name" value="GYF_2"/>
    <property type="match status" value="1"/>
</dbReference>
<accession>A0A017TCJ4</accession>
<feature type="compositionally biased region" description="Low complexity" evidence="1">
    <location>
        <begin position="379"/>
        <end position="409"/>
    </location>
</feature>
<evidence type="ECO:0000256" key="2">
    <source>
        <dbReference type="SAM" id="Phobius"/>
    </source>
</evidence>
<feature type="compositionally biased region" description="Pro residues" evidence="1">
    <location>
        <begin position="252"/>
        <end position="264"/>
    </location>
</feature>
<evidence type="ECO:0008006" key="7">
    <source>
        <dbReference type="Google" id="ProtNLM"/>
    </source>
</evidence>
<comment type="caution">
    <text evidence="5">The sequence shown here is derived from an EMBL/GenBank/DDBJ whole genome shotgun (WGS) entry which is preliminary data.</text>
</comment>
<feature type="domain" description="Zinc finger/thioredoxin putative" evidence="3">
    <location>
        <begin position="1"/>
        <end position="33"/>
    </location>
</feature>